<dbReference type="EMBL" id="VSSQ01009426">
    <property type="protein sequence ID" value="MPM41595.1"/>
    <property type="molecule type" value="Genomic_DNA"/>
</dbReference>
<dbReference type="InterPro" id="IPR027417">
    <property type="entry name" value="P-loop_NTPase"/>
</dbReference>
<name>A0A644ZL30_9ZZZZ</name>
<evidence type="ECO:0008006" key="2">
    <source>
        <dbReference type="Google" id="ProtNLM"/>
    </source>
</evidence>
<dbReference type="Gene3D" id="3.40.50.300">
    <property type="entry name" value="P-loop containing nucleotide triphosphate hydrolases"/>
    <property type="match status" value="1"/>
</dbReference>
<protein>
    <recommendedName>
        <fullName evidence="2">FtsK domain-containing protein</fullName>
    </recommendedName>
</protein>
<evidence type="ECO:0000313" key="1">
    <source>
        <dbReference type="EMBL" id="MPM41595.1"/>
    </source>
</evidence>
<dbReference type="AlphaFoldDB" id="A0A644ZL30"/>
<comment type="caution">
    <text evidence="1">The sequence shown here is derived from an EMBL/GenBank/DDBJ whole genome shotgun (WGS) entry which is preliminary data.</text>
</comment>
<accession>A0A644ZL30</accession>
<gene>
    <name evidence="1" type="ORF">SDC9_88250</name>
</gene>
<reference evidence="1" key="1">
    <citation type="submission" date="2019-08" db="EMBL/GenBank/DDBJ databases">
        <authorList>
            <person name="Kucharzyk K."/>
            <person name="Murdoch R.W."/>
            <person name="Higgins S."/>
            <person name="Loffler F."/>
        </authorList>
    </citation>
    <scope>NUCLEOTIDE SEQUENCE</scope>
</reference>
<organism evidence="1">
    <name type="scientific">bioreactor metagenome</name>
    <dbReference type="NCBI Taxonomy" id="1076179"/>
    <lineage>
        <taxon>unclassified sequences</taxon>
        <taxon>metagenomes</taxon>
        <taxon>ecological metagenomes</taxon>
    </lineage>
</organism>
<sequence length="90" mass="10228">MPMKNSSFRARAVVPLAYDAAMLEAGVKSYINWRPERQPMLLTTGGTSTGKTYFLSLLMSKIATHFPDATLFLCDYKNMDFRDFADCPRH</sequence>
<proteinExistence type="predicted"/>